<keyword evidence="3" id="KW-1185">Reference proteome</keyword>
<accession>A0A5D0NLL5</accession>
<feature type="domain" description="CHAT" evidence="1">
    <location>
        <begin position="773"/>
        <end position="1040"/>
    </location>
</feature>
<dbReference type="Pfam" id="PF13424">
    <property type="entry name" value="TPR_12"/>
    <property type="match status" value="1"/>
</dbReference>
<dbReference type="InterPro" id="IPR024983">
    <property type="entry name" value="CHAT_dom"/>
</dbReference>
<dbReference type="EMBL" id="VSFG01000003">
    <property type="protein sequence ID" value="TYB45373.1"/>
    <property type="molecule type" value="Genomic_DNA"/>
</dbReference>
<reference evidence="2 3" key="1">
    <citation type="submission" date="2019-08" db="EMBL/GenBank/DDBJ databases">
        <title>Actinomadura sp. nov. CYP1-5 isolated from mountain soil.</title>
        <authorList>
            <person name="Songsumanus A."/>
            <person name="Kuncharoen N."/>
            <person name="Kudo T."/>
            <person name="Yuki M."/>
            <person name="Igarashi Y."/>
            <person name="Tanasupawat S."/>
        </authorList>
    </citation>
    <scope>NUCLEOTIDE SEQUENCE [LARGE SCALE GENOMIC DNA]</scope>
    <source>
        <strain evidence="2 3">JCM 14158</strain>
    </source>
</reference>
<dbReference type="Gene3D" id="1.25.40.10">
    <property type="entry name" value="Tetratricopeptide repeat domain"/>
    <property type="match status" value="1"/>
</dbReference>
<dbReference type="InterPro" id="IPR011990">
    <property type="entry name" value="TPR-like_helical_dom_sf"/>
</dbReference>
<dbReference type="RefSeq" id="WP_067904635.1">
    <property type="nucleotide sequence ID" value="NZ_VSFG01000003.1"/>
</dbReference>
<sequence length="1042" mass="113754">MGERERRLVRLLFAAESAEHVQRLLHGAREMAALIAELDAAASAYADDGLTAHADLARHFADAAREIQGRGFHESFRESERRAAEPPPLDERGVADFLVYTRAKRTKPGLLAKFLHMRGRGVDAGALLSKMRPPLTPGTGAELEAGIALLMLSADKRHRADARAAWIAECHRRGLGHQAARHRRGLERSLSGGDGEETLRTALNGLGDHLWGIGLIEPSLAAYRDALAVPVKFLEAGGLARAMSGDRLARKLRGLGRIREAIEVLAGTELVLTDLGLLAGMPGVWGLAARRRVLYGLLLEDLREYDRGRHAYEEAVRLAERAGDDAVAFEAWSYVAGSHGKAGRVRAAVRENRRILDWTRSRPGFEGPALNNLGEVLASSGRRAEAARCFRRVVDIHDAAPRPGFGAALAWFGLGDLAASGGDAREAEDAFLRALDVADAVGRRREGLVMLLSRLHRLRGRDELKRRLIAEAEADPAWLVVNVGRQAEARRLAALGDHAGARAVLRDLYRRATARTADAVEVGHIRDALARALADGAPADRREAFDLLWADRDASATDLLVDLLCRADPPDALPDDRTAHELAFDLLEEAKCRNVLPHLAAASFSAPAAVPADLARREAELLKERRDAADSTAVLARERLRGIEESLAEVWSRMEPYDARYVRLRRAHPATLRELRRELAGDTDTTLVSFRVGTDDTIVFTYTPRTDRLSVTRVPVNSAEISDAAHRLERAFNGAPDEFPPLAPLPPRRPWKRDLAFLDDLGARLTGFLANVPPGDHLLVSPDGPLHAVPLHALPVGGEPLVLRHAVTHVSAASALLYTGRRRDGGPRPGAAFCAAVAAVEDPDPDAVEGDAALFTSIGRAVDEVHGRAATRDAVLAGLRSRELAHITCHGHYDSYHPLDSGLLLSDGTDRPSRVPAQMPMDKRLRHTLTVGDMAGAGIDVGLIVLRACSTNRYDPVEQVTSLANVLLFAGARSVIATLWNVDRTSSGRLLAAFYRRLAENPGEPLWRNFWAAQRELIESPRDPWEAHPFHWAPFVLIGDWR</sequence>
<dbReference type="SMART" id="SM00028">
    <property type="entry name" value="TPR"/>
    <property type="match status" value="3"/>
</dbReference>
<evidence type="ECO:0000259" key="1">
    <source>
        <dbReference type="Pfam" id="PF12770"/>
    </source>
</evidence>
<gene>
    <name evidence="2" type="ORF">FXF69_18165</name>
</gene>
<organism evidence="2 3">
    <name type="scientific">Actinomadura chibensis</name>
    <dbReference type="NCBI Taxonomy" id="392828"/>
    <lineage>
        <taxon>Bacteria</taxon>
        <taxon>Bacillati</taxon>
        <taxon>Actinomycetota</taxon>
        <taxon>Actinomycetes</taxon>
        <taxon>Streptosporangiales</taxon>
        <taxon>Thermomonosporaceae</taxon>
        <taxon>Actinomadura</taxon>
    </lineage>
</organism>
<dbReference type="Pfam" id="PF12770">
    <property type="entry name" value="CHAT"/>
    <property type="match status" value="1"/>
</dbReference>
<protein>
    <submittedName>
        <fullName evidence="2">CHAT domain-containing protein</fullName>
    </submittedName>
</protein>
<comment type="caution">
    <text evidence="2">The sequence shown here is derived from an EMBL/GenBank/DDBJ whole genome shotgun (WGS) entry which is preliminary data.</text>
</comment>
<proteinExistence type="predicted"/>
<evidence type="ECO:0000313" key="2">
    <source>
        <dbReference type="EMBL" id="TYB45373.1"/>
    </source>
</evidence>
<dbReference type="STRING" id="1220554.GCA_001552135_07880"/>
<evidence type="ECO:0000313" key="3">
    <source>
        <dbReference type="Proteomes" id="UP000323380"/>
    </source>
</evidence>
<name>A0A5D0NLL5_9ACTN</name>
<dbReference type="SUPFAM" id="SSF48452">
    <property type="entry name" value="TPR-like"/>
    <property type="match status" value="1"/>
</dbReference>
<dbReference type="Proteomes" id="UP000323380">
    <property type="component" value="Unassembled WGS sequence"/>
</dbReference>
<dbReference type="InterPro" id="IPR019734">
    <property type="entry name" value="TPR_rpt"/>
</dbReference>
<dbReference type="AlphaFoldDB" id="A0A5D0NLL5"/>